<proteinExistence type="predicted"/>
<sequence length="394" mass="43555">MGCKYKGGLLLIIIVVIMWVTSAEVTQGVFKSYQHPFGVTYLGTSLLVLYLPLAFIKDWLLKFWKERSSNSSDDEEMLDKSSKELDSGEQDSFESGLNCNKECAIEICLGEEGNELVFECKDNEEILKEHKKLTAKEVATVGFCIGPIWFATEYLMNAALSRTSVATATLLNSTSGLFTLLISVLLGEDKFNVVKVISVVVSMAGVVMTTLGETWAADGFQSSISKKHSLLGDLFALLSAMTYGLFTVLLKKFCGEEGEKVDIQKLLGYIGLFTLVSLWWLVWPLNAMGIEPKFAFPHSAKMAGIVLANGFVGNFICDYFWALAVVWTSPLVAALGNSLTIPLAMLEDMFIHHQRYSLIYIIGSVQVFLGFVIANLADWISQKLKHLNISIPLC</sequence>
<protein>
    <submittedName>
        <fullName evidence="1">EamA-like transporter family</fullName>
    </submittedName>
</protein>
<gene>
    <name evidence="1" type="ORF">OWV82_018923</name>
</gene>
<dbReference type="Proteomes" id="UP001164539">
    <property type="component" value="Chromosome 10"/>
</dbReference>
<organism evidence="1 2">
    <name type="scientific">Melia azedarach</name>
    <name type="common">Chinaberry tree</name>
    <dbReference type="NCBI Taxonomy" id="155640"/>
    <lineage>
        <taxon>Eukaryota</taxon>
        <taxon>Viridiplantae</taxon>
        <taxon>Streptophyta</taxon>
        <taxon>Embryophyta</taxon>
        <taxon>Tracheophyta</taxon>
        <taxon>Spermatophyta</taxon>
        <taxon>Magnoliopsida</taxon>
        <taxon>eudicotyledons</taxon>
        <taxon>Gunneridae</taxon>
        <taxon>Pentapetalae</taxon>
        <taxon>rosids</taxon>
        <taxon>malvids</taxon>
        <taxon>Sapindales</taxon>
        <taxon>Meliaceae</taxon>
        <taxon>Melia</taxon>
    </lineage>
</organism>
<accession>A0ACC1XFK9</accession>
<evidence type="ECO:0000313" key="1">
    <source>
        <dbReference type="EMBL" id="KAJ4709080.1"/>
    </source>
</evidence>
<dbReference type="EMBL" id="CM051403">
    <property type="protein sequence ID" value="KAJ4709080.1"/>
    <property type="molecule type" value="Genomic_DNA"/>
</dbReference>
<name>A0ACC1XFK9_MELAZ</name>
<keyword evidence="2" id="KW-1185">Reference proteome</keyword>
<reference evidence="1 2" key="1">
    <citation type="journal article" date="2023" name="Science">
        <title>Complex scaffold remodeling in plant triterpene biosynthesis.</title>
        <authorList>
            <person name="De La Pena R."/>
            <person name="Hodgson H."/>
            <person name="Liu J.C."/>
            <person name="Stephenson M.J."/>
            <person name="Martin A.C."/>
            <person name="Owen C."/>
            <person name="Harkess A."/>
            <person name="Leebens-Mack J."/>
            <person name="Jimenez L.E."/>
            <person name="Osbourn A."/>
            <person name="Sattely E.S."/>
        </authorList>
    </citation>
    <scope>NUCLEOTIDE SEQUENCE [LARGE SCALE GENOMIC DNA]</scope>
    <source>
        <strain evidence="2">cv. JPN11</strain>
        <tissue evidence="1">Leaf</tissue>
    </source>
</reference>
<comment type="caution">
    <text evidence="1">The sequence shown here is derived from an EMBL/GenBank/DDBJ whole genome shotgun (WGS) entry which is preliminary data.</text>
</comment>
<evidence type="ECO:0000313" key="2">
    <source>
        <dbReference type="Proteomes" id="UP001164539"/>
    </source>
</evidence>